<feature type="domain" description="Thioredoxin" evidence="6">
    <location>
        <begin position="223"/>
        <end position="384"/>
    </location>
</feature>
<dbReference type="OrthoDB" id="9785502at2"/>
<keyword evidence="2 4" id="KW-0575">Peroxidase</keyword>
<dbReference type="InterPro" id="IPR000889">
    <property type="entry name" value="Glutathione_peroxidase"/>
</dbReference>
<dbReference type="SUPFAM" id="SSF52833">
    <property type="entry name" value="Thioredoxin-like"/>
    <property type="match status" value="1"/>
</dbReference>
<dbReference type="PROSITE" id="PS51352">
    <property type="entry name" value="THIOREDOXIN_2"/>
    <property type="match status" value="1"/>
</dbReference>
<feature type="compositionally biased region" description="Basic and acidic residues" evidence="5">
    <location>
        <begin position="109"/>
        <end position="123"/>
    </location>
</feature>
<dbReference type="InterPro" id="IPR036249">
    <property type="entry name" value="Thioredoxin-like_sf"/>
</dbReference>
<dbReference type="GO" id="GO:0004601">
    <property type="term" value="F:peroxidase activity"/>
    <property type="evidence" value="ECO:0007669"/>
    <property type="project" value="UniProtKB-KW"/>
</dbReference>
<dbReference type="PRINTS" id="PR01011">
    <property type="entry name" value="GLUTPROXDASE"/>
</dbReference>
<evidence type="ECO:0000256" key="3">
    <source>
        <dbReference type="ARBA" id="ARBA00023002"/>
    </source>
</evidence>
<organism evidence="7 8">
    <name type="scientific">Paradevosia tibetensis</name>
    <dbReference type="NCBI Taxonomy" id="1447062"/>
    <lineage>
        <taxon>Bacteria</taxon>
        <taxon>Pseudomonadati</taxon>
        <taxon>Pseudomonadota</taxon>
        <taxon>Alphaproteobacteria</taxon>
        <taxon>Hyphomicrobiales</taxon>
        <taxon>Devosiaceae</taxon>
        <taxon>Paradevosia</taxon>
    </lineage>
</organism>
<dbReference type="PROSITE" id="PS51355">
    <property type="entry name" value="GLUTATHIONE_PEROXID_3"/>
    <property type="match status" value="1"/>
</dbReference>
<name>A0A5B9DXF8_9HYPH</name>
<evidence type="ECO:0000256" key="1">
    <source>
        <dbReference type="ARBA" id="ARBA00006926"/>
    </source>
</evidence>
<evidence type="ECO:0000256" key="4">
    <source>
        <dbReference type="RuleBase" id="RU000499"/>
    </source>
</evidence>
<evidence type="ECO:0000313" key="7">
    <source>
        <dbReference type="EMBL" id="QEE22794.1"/>
    </source>
</evidence>
<keyword evidence="8" id="KW-1185">Reference proteome</keyword>
<dbReference type="GO" id="GO:0034599">
    <property type="term" value="P:cellular response to oxidative stress"/>
    <property type="evidence" value="ECO:0007669"/>
    <property type="project" value="TreeGrafter"/>
</dbReference>
<dbReference type="PANTHER" id="PTHR11592:SF78">
    <property type="entry name" value="GLUTATHIONE PEROXIDASE"/>
    <property type="match status" value="1"/>
</dbReference>
<reference evidence="7 8" key="1">
    <citation type="journal article" date="2015" name="Int. J. Syst. Evol. Microbiol.">
        <title>Youhaiella tibetensis gen. nov., sp. nov., isolated from subsurface sediment.</title>
        <authorList>
            <person name="Wang Y.X."/>
            <person name="Huang F.Q."/>
            <person name="Nogi Y."/>
            <person name="Pang S.J."/>
            <person name="Wang P.K."/>
            <person name="Lv J."/>
        </authorList>
    </citation>
    <scope>NUCLEOTIDE SEQUENCE [LARGE SCALE GENOMIC DNA]</scope>
    <source>
        <strain evidence="8">fig4</strain>
    </source>
</reference>
<gene>
    <name evidence="7" type="ORF">FNA67_13105</name>
</gene>
<evidence type="ECO:0000256" key="5">
    <source>
        <dbReference type="SAM" id="MobiDB-lite"/>
    </source>
</evidence>
<evidence type="ECO:0000259" key="6">
    <source>
        <dbReference type="PROSITE" id="PS51352"/>
    </source>
</evidence>
<accession>A0A5B9DXF8</accession>
<dbReference type="Gene3D" id="3.40.30.10">
    <property type="entry name" value="Glutaredoxin"/>
    <property type="match status" value="1"/>
</dbReference>
<evidence type="ECO:0000313" key="8">
    <source>
        <dbReference type="Proteomes" id="UP000321062"/>
    </source>
</evidence>
<dbReference type="EMBL" id="CP041690">
    <property type="protein sequence ID" value="QEE22794.1"/>
    <property type="molecule type" value="Genomic_DNA"/>
</dbReference>
<keyword evidence="3 4" id="KW-0560">Oxidoreductase</keyword>
<dbReference type="Proteomes" id="UP000321062">
    <property type="component" value="Chromosome"/>
</dbReference>
<dbReference type="AlphaFoldDB" id="A0A5B9DXF8"/>
<feature type="region of interest" description="Disordered" evidence="5">
    <location>
        <begin position="102"/>
        <end position="126"/>
    </location>
</feature>
<sequence length="384" mass="41238">MPRIADEQLPVRGHAGAGAQQPVDCPARAGQGVPGQRYVEHIGACVGKVGDAGHFVRVDVERACGALCIVATPLGDGEAGLHGYVEEDVVVLVLGDGGGSQRGALGVHGRGDDGLGKHGDGGGRGKAPGVFGQDLQPADGGGGLLKRWDAVLRLEVARGQRKKWHCRPPSHRPANPRPRAGILVLPPANYYPSWRIAQTNAGSCHGNAALFDGVYPRPAFFWRLILSAFYDFSAPRLDGTEQSLGDYRGKVILVVNVASHCGFTPQYAGLESLWRQYGERGLVVMGFPCNQFGEQEPGNADEIAQFCSLTYDVTFPLFAKVDVNGKNESPIWAWLKSVAPGILGIEAIKWNFTKFLLDRDGKVVERYAPTVEPKDIAADVERLL</sequence>
<dbReference type="PROSITE" id="PS00460">
    <property type="entry name" value="GLUTATHIONE_PEROXID_1"/>
    <property type="match status" value="1"/>
</dbReference>
<dbReference type="InterPro" id="IPR013766">
    <property type="entry name" value="Thioredoxin_domain"/>
</dbReference>
<protein>
    <recommendedName>
        <fullName evidence="4">Glutathione peroxidase</fullName>
    </recommendedName>
</protein>
<dbReference type="CDD" id="cd00340">
    <property type="entry name" value="GSH_Peroxidase"/>
    <property type="match status" value="1"/>
</dbReference>
<dbReference type="KEGG" id="yti:FNA67_13105"/>
<feature type="region of interest" description="Disordered" evidence="5">
    <location>
        <begin position="1"/>
        <end position="23"/>
    </location>
</feature>
<comment type="similarity">
    <text evidence="1 4">Belongs to the glutathione peroxidase family.</text>
</comment>
<dbReference type="Pfam" id="PF00255">
    <property type="entry name" value="GSHPx"/>
    <property type="match status" value="1"/>
</dbReference>
<dbReference type="PANTHER" id="PTHR11592">
    <property type="entry name" value="GLUTATHIONE PEROXIDASE"/>
    <property type="match status" value="1"/>
</dbReference>
<dbReference type="InterPro" id="IPR029759">
    <property type="entry name" value="GPX_AS"/>
</dbReference>
<evidence type="ECO:0000256" key="2">
    <source>
        <dbReference type="ARBA" id="ARBA00022559"/>
    </source>
</evidence>
<proteinExistence type="inferred from homology"/>
<dbReference type="FunFam" id="3.40.30.10:FF:000010">
    <property type="entry name" value="Glutathione peroxidase"/>
    <property type="match status" value="1"/>
</dbReference>